<dbReference type="InterPro" id="IPR029061">
    <property type="entry name" value="THDP-binding"/>
</dbReference>
<evidence type="ECO:0000259" key="2">
    <source>
        <dbReference type="Pfam" id="PF02775"/>
    </source>
</evidence>
<dbReference type="GO" id="GO:0030976">
    <property type="term" value="F:thiamine pyrophosphate binding"/>
    <property type="evidence" value="ECO:0007669"/>
    <property type="project" value="InterPro"/>
</dbReference>
<proteinExistence type="predicted"/>
<dbReference type="EMBL" id="SOKU01000319">
    <property type="protein sequence ID" value="TES84508.1"/>
    <property type="molecule type" value="Genomic_DNA"/>
</dbReference>
<dbReference type="AlphaFoldDB" id="A0A523QGB7"/>
<protein>
    <submittedName>
        <fullName evidence="3">2-oxoacid:ferredoxin oxidoreductase subunit beta</fullName>
    </submittedName>
</protein>
<dbReference type="PANTHER" id="PTHR48084:SF1">
    <property type="entry name" value="2-OXOGLUTARATE SYNTHASE SUBUNIT KORB"/>
    <property type="match status" value="1"/>
</dbReference>
<evidence type="ECO:0000313" key="3">
    <source>
        <dbReference type="EMBL" id="TES84508.1"/>
    </source>
</evidence>
<dbReference type="Pfam" id="PF02775">
    <property type="entry name" value="TPP_enzyme_C"/>
    <property type="match status" value="1"/>
</dbReference>
<dbReference type="SUPFAM" id="SSF52518">
    <property type="entry name" value="Thiamin diphosphate-binding fold (THDP-binding)"/>
    <property type="match status" value="1"/>
</dbReference>
<organism evidence="3 4">
    <name type="scientific">Aerophobetes bacterium</name>
    <dbReference type="NCBI Taxonomy" id="2030807"/>
    <lineage>
        <taxon>Bacteria</taxon>
        <taxon>Candidatus Aerophobota</taxon>
    </lineage>
</organism>
<dbReference type="PANTHER" id="PTHR48084">
    <property type="entry name" value="2-OXOGLUTARATE OXIDOREDUCTASE SUBUNIT KORB-RELATED"/>
    <property type="match status" value="1"/>
</dbReference>
<dbReference type="InterPro" id="IPR011766">
    <property type="entry name" value="TPP_enzyme_TPP-bd"/>
</dbReference>
<comment type="caution">
    <text evidence="3">The sequence shown here is derived from an EMBL/GenBank/DDBJ whole genome shotgun (WGS) entry which is preliminary data.</text>
</comment>
<sequence length="276" mass="30631">MKQHPALSYFRFDRPGTPHLWCEGCGIGQVWYYTIRAIEELELAPDKVVWVGGSGCTGRMCTYWAGDYFHTLHGRPLGFATGVKLANPELTVICHMGDGECAGIGGNHLIQTARRNVDLVAVVINNFNFGMTGGQFSPTTPRGAFTMTSQLGHIEYPFDLCKLAACCGASYVARWTSVQARQLIRSIKKGIQKKGFSFIEIMSQCPTQYGKRNRIGNGVQMMKWFKENSIRKDRAAGASEEELKGKFILGEFVDEEKAEFGASLRGIVQKRKAQSV</sequence>
<reference evidence="3 4" key="1">
    <citation type="submission" date="2019-03" db="EMBL/GenBank/DDBJ databases">
        <title>Metabolic potential of uncultured bacteria and archaea associated with petroleum seepage in deep-sea sediments.</title>
        <authorList>
            <person name="Dong X."/>
            <person name="Hubert C."/>
        </authorList>
    </citation>
    <scope>NUCLEOTIDE SEQUENCE [LARGE SCALE GENOMIC DNA]</scope>
    <source>
        <strain evidence="3">E44_bin92</strain>
    </source>
</reference>
<gene>
    <name evidence="3" type="ORF">E3J95_06525</name>
</gene>
<evidence type="ECO:0000256" key="1">
    <source>
        <dbReference type="ARBA" id="ARBA00023002"/>
    </source>
</evidence>
<dbReference type="InterPro" id="IPR051457">
    <property type="entry name" value="2-oxoacid:Fd_oxidoreductase"/>
</dbReference>
<dbReference type="Proteomes" id="UP000320781">
    <property type="component" value="Unassembled WGS sequence"/>
</dbReference>
<keyword evidence="1" id="KW-0560">Oxidoreductase</keyword>
<evidence type="ECO:0000313" key="4">
    <source>
        <dbReference type="Proteomes" id="UP000320781"/>
    </source>
</evidence>
<dbReference type="GO" id="GO:0045333">
    <property type="term" value="P:cellular respiration"/>
    <property type="evidence" value="ECO:0007669"/>
    <property type="project" value="UniProtKB-ARBA"/>
</dbReference>
<feature type="domain" description="Thiamine pyrophosphate enzyme TPP-binding" evidence="2">
    <location>
        <begin position="63"/>
        <end position="201"/>
    </location>
</feature>
<accession>A0A523QGB7</accession>
<name>A0A523QGB7_UNCAE</name>
<dbReference type="CDD" id="cd03375">
    <property type="entry name" value="TPP_OGFOR"/>
    <property type="match status" value="1"/>
</dbReference>
<dbReference type="Gene3D" id="3.40.50.970">
    <property type="match status" value="1"/>
</dbReference>
<dbReference type="GO" id="GO:0016625">
    <property type="term" value="F:oxidoreductase activity, acting on the aldehyde or oxo group of donors, iron-sulfur protein as acceptor"/>
    <property type="evidence" value="ECO:0007669"/>
    <property type="project" value="UniProtKB-ARBA"/>
</dbReference>